<dbReference type="EMBL" id="JAVBZS010000024">
    <property type="protein sequence ID" value="MDP8590233.1"/>
    <property type="molecule type" value="Genomic_DNA"/>
</dbReference>
<proteinExistence type="predicted"/>
<reference evidence="1 2" key="1">
    <citation type="submission" date="2023-08" db="EMBL/GenBank/DDBJ databases">
        <title>Whole genome sequencing of Enterococcus.</title>
        <authorList>
            <person name="Kaptchouang Tchatchouang C.D."/>
            <person name="Ateba C.N."/>
        </authorList>
    </citation>
    <scope>NUCLEOTIDE SEQUENCE [LARGE SCALE GENOMIC DNA]</scope>
    <source>
        <strain evidence="1 2">ENT3_CNKT_NWU</strain>
    </source>
</reference>
<name>A0AAJ1W9J1_9ENTE</name>
<gene>
    <name evidence="1" type="ORF">RAN64_09380</name>
</gene>
<dbReference type="RefSeq" id="WP_002342053.1">
    <property type="nucleotide sequence ID" value="NZ_JAFLJA010000028.1"/>
</dbReference>
<protein>
    <submittedName>
        <fullName evidence="1">Uncharacterized protein</fullName>
    </submittedName>
</protein>
<sequence length="47" mass="5625">MKYTILKSFRDKYTKELYEKGQEIDLLVKRAKEIEKNLGSGFIQKKD</sequence>
<evidence type="ECO:0000313" key="1">
    <source>
        <dbReference type="EMBL" id="MDP8590233.1"/>
    </source>
</evidence>
<dbReference type="AlphaFoldDB" id="A0AAJ1W9J1"/>
<evidence type="ECO:0000313" key="2">
    <source>
        <dbReference type="Proteomes" id="UP001238215"/>
    </source>
</evidence>
<accession>A0AAJ1W9J1</accession>
<organism evidence="1 2">
    <name type="scientific">Enterococcus lactis</name>
    <dbReference type="NCBI Taxonomy" id="357441"/>
    <lineage>
        <taxon>Bacteria</taxon>
        <taxon>Bacillati</taxon>
        <taxon>Bacillota</taxon>
        <taxon>Bacilli</taxon>
        <taxon>Lactobacillales</taxon>
        <taxon>Enterococcaceae</taxon>
        <taxon>Enterococcus</taxon>
    </lineage>
</organism>
<dbReference type="Proteomes" id="UP001238215">
    <property type="component" value="Unassembled WGS sequence"/>
</dbReference>
<keyword evidence="2" id="KW-1185">Reference proteome</keyword>
<comment type="caution">
    <text evidence="1">The sequence shown here is derived from an EMBL/GenBank/DDBJ whole genome shotgun (WGS) entry which is preliminary data.</text>
</comment>